<dbReference type="PANTHER" id="PTHR45646">
    <property type="entry name" value="SERINE/THREONINE-PROTEIN KINASE DOA-RELATED"/>
    <property type="match status" value="1"/>
</dbReference>
<dbReference type="InterPro" id="IPR011009">
    <property type="entry name" value="Kinase-like_dom_sf"/>
</dbReference>
<evidence type="ECO:0000256" key="5">
    <source>
        <dbReference type="ARBA" id="ARBA00022840"/>
    </source>
</evidence>
<keyword evidence="1" id="KW-0723">Serine/threonine-protein kinase</keyword>
<comment type="caution">
    <text evidence="7">The sequence shown here is derived from an EMBL/GenBank/DDBJ whole genome shotgun (WGS) entry which is preliminary data.</text>
</comment>
<evidence type="ECO:0000256" key="1">
    <source>
        <dbReference type="ARBA" id="ARBA00022527"/>
    </source>
</evidence>
<keyword evidence="3" id="KW-0547">Nucleotide-binding</keyword>
<dbReference type="Pfam" id="PF00069">
    <property type="entry name" value="Pkinase"/>
    <property type="match status" value="1"/>
</dbReference>
<dbReference type="GO" id="GO:0043484">
    <property type="term" value="P:regulation of RNA splicing"/>
    <property type="evidence" value="ECO:0007669"/>
    <property type="project" value="TreeGrafter"/>
</dbReference>
<evidence type="ECO:0000256" key="3">
    <source>
        <dbReference type="ARBA" id="ARBA00022741"/>
    </source>
</evidence>
<keyword evidence="5" id="KW-0067">ATP-binding</keyword>
<dbReference type="EMBL" id="MU863791">
    <property type="protein sequence ID" value="KAK4095772.1"/>
    <property type="molecule type" value="Genomic_DNA"/>
</dbReference>
<keyword evidence="8" id="KW-1185">Reference proteome</keyword>
<name>A0AAN6SWU7_9PEZI</name>
<dbReference type="Gene3D" id="1.10.510.10">
    <property type="entry name" value="Transferase(Phosphotransferase) domain 1"/>
    <property type="match status" value="1"/>
</dbReference>
<proteinExistence type="predicted"/>
<dbReference type="InterPro" id="IPR051175">
    <property type="entry name" value="CLK_kinases"/>
</dbReference>
<accession>A0AAN6SWU7</accession>
<dbReference type="PANTHER" id="PTHR45646:SF11">
    <property type="entry name" value="SERINE_THREONINE-PROTEIN KINASE DOA"/>
    <property type="match status" value="1"/>
</dbReference>
<dbReference type="GO" id="GO:0004674">
    <property type="term" value="F:protein serine/threonine kinase activity"/>
    <property type="evidence" value="ECO:0007669"/>
    <property type="project" value="UniProtKB-KW"/>
</dbReference>
<feature type="domain" description="Protein kinase" evidence="6">
    <location>
        <begin position="41"/>
        <end position="392"/>
    </location>
</feature>
<sequence length="394" mass="44883">MDNLDLFKPSNLLHTQEKISRYQQGGFHPVRLGDTFKDGRYTIHHKLGWGGFSTVWLARDQLLKRWVSLKTTTADSSKSSRELLIHQALHKSLAKPHHLVQLLDAFAHQGPNGKHQCLVFELLGPTVDTVVADYYAEDPEPLEATTILRITRQLLQTLAALHKAGYAHGDVSGANVAFTARGLSELSPKSMLKVIGVPKSENLVRRDGKALAPGMPKQLVKATGWDDWIDEDEEDIRLIDLGEAFPHGASPARLAEPSELKVPERIFTGKFDYRIDLWRAGCTIYTLVIGKRPFQWLWDVDYLAAQMIHFVEDLPDEWRRKWAEMKEAAGRKHEDIPERMAGRSKLEERFGMHVKEDSLKPLLPIIRGLMRFRPQDRISAEEALRLLDHPRKHS</sequence>
<dbReference type="GO" id="GO:0005524">
    <property type="term" value="F:ATP binding"/>
    <property type="evidence" value="ECO:0007669"/>
    <property type="project" value="UniProtKB-KW"/>
</dbReference>
<evidence type="ECO:0000256" key="4">
    <source>
        <dbReference type="ARBA" id="ARBA00022777"/>
    </source>
</evidence>
<keyword evidence="4 7" id="KW-0418">Kinase</keyword>
<dbReference type="Proteomes" id="UP001305647">
    <property type="component" value="Unassembled WGS sequence"/>
</dbReference>
<dbReference type="GO" id="GO:0005634">
    <property type="term" value="C:nucleus"/>
    <property type="evidence" value="ECO:0007669"/>
    <property type="project" value="TreeGrafter"/>
</dbReference>
<reference evidence="7" key="2">
    <citation type="submission" date="2023-05" db="EMBL/GenBank/DDBJ databases">
        <authorList>
            <consortium name="Lawrence Berkeley National Laboratory"/>
            <person name="Steindorff A."/>
            <person name="Hensen N."/>
            <person name="Bonometti L."/>
            <person name="Westerberg I."/>
            <person name="Brannstrom I.O."/>
            <person name="Guillou S."/>
            <person name="Cros-Aarteil S."/>
            <person name="Calhoun S."/>
            <person name="Haridas S."/>
            <person name="Kuo A."/>
            <person name="Mondo S."/>
            <person name="Pangilinan J."/>
            <person name="Riley R."/>
            <person name="Labutti K."/>
            <person name="Andreopoulos B."/>
            <person name="Lipzen A."/>
            <person name="Chen C."/>
            <person name="Yanf M."/>
            <person name="Daum C."/>
            <person name="Ng V."/>
            <person name="Clum A."/>
            <person name="Ohm R."/>
            <person name="Martin F."/>
            <person name="Silar P."/>
            <person name="Natvig D."/>
            <person name="Lalanne C."/>
            <person name="Gautier V."/>
            <person name="Ament-Velasquez S.L."/>
            <person name="Kruys A."/>
            <person name="Hutchinson M.I."/>
            <person name="Powell A.J."/>
            <person name="Barry K."/>
            <person name="Miller A.N."/>
            <person name="Grigoriev I.V."/>
            <person name="Debuchy R."/>
            <person name="Gladieux P."/>
            <person name="Thoren M.H."/>
            <person name="Johannesson H."/>
        </authorList>
    </citation>
    <scope>NUCLEOTIDE SEQUENCE</scope>
    <source>
        <strain evidence="7">CBS 757.83</strain>
    </source>
</reference>
<reference evidence="7" key="1">
    <citation type="journal article" date="2023" name="Mol. Phylogenet. Evol.">
        <title>Genome-scale phylogeny and comparative genomics of the fungal order Sordariales.</title>
        <authorList>
            <person name="Hensen N."/>
            <person name="Bonometti L."/>
            <person name="Westerberg I."/>
            <person name="Brannstrom I.O."/>
            <person name="Guillou S."/>
            <person name="Cros-Aarteil S."/>
            <person name="Calhoun S."/>
            <person name="Haridas S."/>
            <person name="Kuo A."/>
            <person name="Mondo S."/>
            <person name="Pangilinan J."/>
            <person name="Riley R."/>
            <person name="LaButti K."/>
            <person name="Andreopoulos B."/>
            <person name="Lipzen A."/>
            <person name="Chen C."/>
            <person name="Yan M."/>
            <person name="Daum C."/>
            <person name="Ng V."/>
            <person name="Clum A."/>
            <person name="Steindorff A."/>
            <person name="Ohm R.A."/>
            <person name="Martin F."/>
            <person name="Silar P."/>
            <person name="Natvig D.O."/>
            <person name="Lalanne C."/>
            <person name="Gautier V."/>
            <person name="Ament-Velasquez S.L."/>
            <person name="Kruys A."/>
            <person name="Hutchinson M.I."/>
            <person name="Powell A.J."/>
            <person name="Barry K."/>
            <person name="Miller A.N."/>
            <person name="Grigoriev I.V."/>
            <person name="Debuchy R."/>
            <person name="Gladieux P."/>
            <person name="Hiltunen Thoren M."/>
            <person name="Johannesson H."/>
        </authorList>
    </citation>
    <scope>NUCLEOTIDE SEQUENCE</scope>
    <source>
        <strain evidence="7">CBS 757.83</strain>
    </source>
</reference>
<dbReference type="PROSITE" id="PS50011">
    <property type="entry name" value="PROTEIN_KINASE_DOM"/>
    <property type="match status" value="1"/>
</dbReference>
<dbReference type="SMART" id="SM00220">
    <property type="entry name" value="S_TKc"/>
    <property type="match status" value="1"/>
</dbReference>
<gene>
    <name evidence="7" type="ORF">N658DRAFT_437554</name>
</gene>
<keyword evidence="2" id="KW-0808">Transferase</keyword>
<evidence type="ECO:0000256" key="2">
    <source>
        <dbReference type="ARBA" id="ARBA00022679"/>
    </source>
</evidence>
<evidence type="ECO:0000313" key="7">
    <source>
        <dbReference type="EMBL" id="KAK4095772.1"/>
    </source>
</evidence>
<evidence type="ECO:0000259" key="6">
    <source>
        <dbReference type="PROSITE" id="PS50011"/>
    </source>
</evidence>
<dbReference type="Gene3D" id="3.30.200.20">
    <property type="entry name" value="Phosphorylase Kinase, domain 1"/>
    <property type="match status" value="1"/>
</dbReference>
<dbReference type="SUPFAM" id="SSF56112">
    <property type="entry name" value="Protein kinase-like (PK-like)"/>
    <property type="match status" value="1"/>
</dbReference>
<evidence type="ECO:0000313" key="8">
    <source>
        <dbReference type="Proteomes" id="UP001305647"/>
    </source>
</evidence>
<dbReference type="AlphaFoldDB" id="A0AAN6SWU7"/>
<protein>
    <submittedName>
        <fullName evidence="7">Kinase-like protein</fullName>
    </submittedName>
</protein>
<dbReference type="InterPro" id="IPR000719">
    <property type="entry name" value="Prot_kinase_dom"/>
</dbReference>
<organism evidence="7 8">
    <name type="scientific">Parathielavia hyrcaniae</name>
    <dbReference type="NCBI Taxonomy" id="113614"/>
    <lineage>
        <taxon>Eukaryota</taxon>
        <taxon>Fungi</taxon>
        <taxon>Dikarya</taxon>
        <taxon>Ascomycota</taxon>
        <taxon>Pezizomycotina</taxon>
        <taxon>Sordariomycetes</taxon>
        <taxon>Sordariomycetidae</taxon>
        <taxon>Sordariales</taxon>
        <taxon>Chaetomiaceae</taxon>
        <taxon>Parathielavia</taxon>
    </lineage>
</organism>